<dbReference type="SUPFAM" id="SSF161098">
    <property type="entry name" value="MetI-like"/>
    <property type="match status" value="1"/>
</dbReference>
<comment type="function">
    <text evidence="10">Part of the ABC transporter complex MalEFGK involved in maltose/maltodextrin import. Probably responsible for the translocation of the substrate across the membrane.</text>
</comment>
<reference evidence="12" key="2">
    <citation type="submission" date="2021-04" db="EMBL/GenBank/DDBJ databases">
        <authorList>
            <person name="Gilroy R."/>
        </authorList>
    </citation>
    <scope>NUCLEOTIDE SEQUENCE</scope>
    <source>
        <strain evidence="12">B5_2728</strain>
    </source>
</reference>
<dbReference type="Gene3D" id="1.10.3720.10">
    <property type="entry name" value="MetI-like"/>
    <property type="match status" value="1"/>
</dbReference>
<evidence type="ECO:0000259" key="11">
    <source>
        <dbReference type="PROSITE" id="PS50928"/>
    </source>
</evidence>
<organism evidence="12 13">
    <name type="scientific">Candidatus Allofournierella pullistercoris</name>
    <dbReference type="NCBI Taxonomy" id="2838597"/>
    <lineage>
        <taxon>Bacteria</taxon>
        <taxon>Bacillati</taxon>
        <taxon>Bacillota</taxon>
        <taxon>Clostridia</taxon>
        <taxon>Eubacteriales</taxon>
        <taxon>Oscillospiraceae</taxon>
        <taxon>Allofournierella</taxon>
    </lineage>
</organism>
<dbReference type="GO" id="GO:1990060">
    <property type="term" value="C:maltose transport complex"/>
    <property type="evidence" value="ECO:0007669"/>
    <property type="project" value="TreeGrafter"/>
</dbReference>
<dbReference type="GO" id="GO:0015423">
    <property type="term" value="F:ABC-type maltose transporter activity"/>
    <property type="evidence" value="ECO:0007669"/>
    <property type="project" value="TreeGrafter"/>
</dbReference>
<keyword evidence="8 9" id="KW-0472">Membrane</keyword>
<accession>A0A948T2B6</accession>
<evidence type="ECO:0000256" key="2">
    <source>
        <dbReference type="ARBA" id="ARBA00009047"/>
    </source>
</evidence>
<dbReference type="InterPro" id="IPR035906">
    <property type="entry name" value="MetI-like_sf"/>
</dbReference>
<keyword evidence="6 9" id="KW-0812">Transmembrane</keyword>
<evidence type="ECO:0000256" key="9">
    <source>
        <dbReference type="RuleBase" id="RU363032"/>
    </source>
</evidence>
<feature type="transmembrane region" description="Helical" evidence="9">
    <location>
        <begin position="332"/>
        <end position="357"/>
    </location>
</feature>
<feature type="transmembrane region" description="Helical" evidence="9">
    <location>
        <begin position="21"/>
        <end position="42"/>
    </location>
</feature>
<proteinExistence type="inferred from homology"/>
<feature type="transmembrane region" description="Helical" evidence="9">
    <location>
        <begin position="158"/>
        <end position="187"/>
    </location>
</feature>
<keyword evidence="3 9" id="KW-0813">Transport</keyword>
<dbReference type="GO" id="GO:0042956">
    <property type="term" value="P:maltodextrin transmembrane transport"/>
    <property type="evidence" value="ECO:0007669"/>
    <property type="project" value="TreeGrafter"/>
</dbReference>
<comment type="subcellular location">
    <subcellularLocation>
        <location evidence="1 9">Cell membrane</location>
        <topology evidence="1 9">Multi-pass membrane protein</topology>
    </subcellularLocation>
</comment>
<dbReference type="Pfam" id="PF00528">
    <property type="entry name" value="BPD_transp_1"/>
    <property type="match status" value="1"/>
</dbReference>
<name>A0A948T2B6_9FIRM</name>
<feature type="transmembrane region" description="Helical" evidence="9">
    <location>
        <begin position="103"/>
        <end position="128"/>
    </location>
</feature>
<feature type="transmembrane region" description="Helical" evidence="9">
    <location>
        <begin position="448"/>
        <end position="471"/>
    </location>
</feature>
<feature type="domain" description="ABC transmembrane type-1" evidence="11">
    <location>
        <begin position="230"/>
        <end position="467"/>
    </location>
</feature>
<dbReference type="PANTHER" id="PTHR47314:SF1">
    <property type="entry name" value="MALTOSE_MALTODEXTRIN TRANSPORT SYSTEM PERMEASE PROTEIN MALF"/>
    <property type="match status" value="1"/>
</dbReference>
<evidence type="ECO:0000256" key="3">
    <source>
        <dbReference type="ARBA" id="ARBA00022448"/>
    </source>
</evidence>
<dbReference type="PROSITE" id="PS50928">
    <property type="entry name" value="ABC_TM1"/>
    <property type="match status" value="1"/>
</dbReference>
<evidence type="ECO:0000256" key="10">
    <source>
        <dbReference type="RuleBase" id="RU367050"/>
    </source>
</evidence>
<gene>
    <name evidence="12" type="ORF">H9882_04265</name>
</gene>
<feature type="transmembrane region" description="Helical" evidence="9">
    <location>
        <begin position="199"/>
        <end position="223"/>
    </location>
</feature>
<evidence type="ECO:0000256" key="6">
    <source>
        <dbReference type="ARBA" id="ARBA00022692"/>
    </source>
</evidence>
<comment type="caution">
    <text evidence="12">The sequence shown here is derived from an EMBL/GenBank/DDBJ whole genome shotgun (WGS) entry which is preliminary data.</text>
</comment>
<dbReference type="CDD" id="cd06261">
    <property type="entry name" value="TM_PBP2"/>
    <property type="match status" value="1"/>
</dbReference>
<feature type="transmembrane region" description="Helical" evidence="9">
    <location>
        <begin position="48"/>
        <end position="73"/>
    </location>
</feature>
<keyword evidence="5 10" id="KW-0762">Sugar transport</keyword>
<dbReference type="Proteomes" id="UP000713596">
    <property type="component" value="Unassembled WGS sequence"/>
</dbReference>
<feature type="transmembrane region" description="Helical" evidence="9">
    <location>
        <begin position="268"/>
        <end position="289"/>
    </location>
</feature>
<feature type="transmembrane region" description="Helical" evidence="9">
    <location>
        <begin position="229"/>
        <end position="256"/>
    </location>
</feature>
<comment type="similarity">
    <text evidence="2 10">Belongs to the binding-protein-dependent transport system permease family. MalFG subfamily.</text>
</comment>
<evidence type="ECO:0000256" key="1">
    <source>
        <dbReference type="ARBA" id="ARBA00004651"/>
    </source>
</evidence>
<keyword evidence="7 9" id="KW-1133">Transmembrane helix</keyword>
<evidence type="ECO:0000256" key="7">
    <source>
        <dbReference type="ARBA" id="ARBA00022989"/>
    </source>
</evidence>
<evidence type="ECO:0000256" key="8">
    <source>
        <dbReference type="ARBA" id="ARBA00023136"/>
    </source>
</evidence>
<reference evidence="12" key="1">
    <citation type="journal article" date="2021" name="PeerJ">
        <title>Extensive microbial diversity within the chicken gut microbiome revealed by metagenomics and culture.</title>
        <authorList>
            <person name="Gilroy R."/>
            <person name="Ravi A."/>
            <person name="Getino M."/>
            <person name="Pursley I."/>
            <person name="Horton D.L."/>
            <person name="Alikhan N.F."/>
            <person name="Baker D."/>
            <person name="Gharbi K."/>
            <person name="Hall N."/>
            <person name="Watson M."/>
            <person name="Adriaenssens E.M."/>
            <person name="Foster-Nyarko E."/>
            <person name="Jarju S."/>
            <person name="Secka A."/>
            <person name="Antonio M."/>
            <person name="Oren A."/>
            <person name="Chaudhuri R.R."/>
            <person name="La Ragione R."/>
            <person name="Hildebrand F."/>
            <person name="Pallen M.J."/>
        </authorList>
    </citation>
    <scope>NUCLEOTIDE SEQUENCE</scope>
    <source>
        <strain evidence="12">B5_2728</strain>
    </source>
</reference>
<keyword evidence="4 10" id="KW-1003">Cell membrane</keyword>
<protein>
    <recommendedName>
        <fullName evidence="10">Maltose/maltodextrin transport system permease protein</fullName>
    </recommendedName>
</protein>
<evidence type="ECO:0000256" key="4">
    <source>
        <dbReference type="ARBA" id="ARBA00022475"/>
    </source>
</evidence>
<sequence length="479" mass="53511">MRITPTLQQSNESPFLRRFGFALAHGDVFTKLSFFIWGLGYIGHGQLIKALLVTFVQGLGLYYLATAGIANLMKFGTLGTVKMEMVFNPVTLRNEVNQYDNSFAILLLSVIALVIIAALLAGSAGVVLSNFQLQQIRAAGKKTNTFAQDLQSYVNEKFYITLLTLPVLGVVVFTIVPLFILIAVAFTNYDHQHMPPNELFQWVGLANFFALFGGGQSLSLTFGYAFGKILVWTLVWAFFATITTFFGGVLLAMLINDKRTRFPRLWRTLFMVTIAVPQFVTLLLVRNFFSDNGIFNTMMANIGVTDLLHNLGLLSPNLDHIPFLTQAGLAKVMIILINIWVGVPYQMLIATGVLMNIPSDMLEASRIDGATGWQQFVHIKLPYLLSVQGPALVTDFVRNINNFNVIYLLTQDVFVTTDQAMASSSAKEVDLLVTWLFRLTQEQYNYKMAAVIGIIVFLVCSLFTIVCFRFINRKEATFS</sequence>
<evidence type="ECO:0000313" key="12">
    <source>
        <dbReference type="EMBL" id="MBU3806090.1"/>
    </source>
</evidence>
<dbReference type="AlphaFoldDB" id="A0A948T2B6"/>
<evidence type="ECO:0000313" key="13">
    <source>
        <dbReference type="Proteomes" id="UP000713596"/>
    </source>
</evidence>
<dbReference type="EMBL" id="JAHLFP010000033">
    <property type="protein sequence ID" value="MBU3806090.1"/>
    <property type="molecule type" value="Genomic_DNA"/>
</dbReference>
<evidence type="ECO:0000256" key="5">
    <source>
        <dbReference type="ARBA" id="ARBA00022597"/>
    </source>
</evidence>
<dbReference type="PANTHER" id="PTHR47314">
    <property type="entry name" value="MALTOSE/MALTODEXTRIN TRANSPORT SYSTEM PERMEASE PROTEIN MALF"/>
    <property type="match status" value="1"/>
</dbReference>
<dbReference type="InterPro" id="IPR000515">
    <property type="entry name" value="MetI-like"/>
</dbReference>